<feature type="region of interest" description="Disordered" evidence="1">
    <location>
        <begin position="557"/>
        <end position="585"/>
    </location>
</feature>
<dbReference type="AlphaFoldDB" id="A0A1G7LBU5"/>
<evidence type="ECO:0000313" key="6">
    <source>
        <dbReference type="Proteomes" id="UP000199415"/>
    </source>
</evidence>
<dbReference type="Pfam" id="PF13709">
    <property type="entry name" value="DUF4159"/>
    <property type="match status" value="1"/>
</dbReference>
<dbReference type="PANTHER" id="PTHR37464">
    <property type="entry name" value="BLL2463 PROTEIN"/>
    <property type="match status" value="1"/>
</dbReference>
<evidence type="ECO:0000259" key="3">
    <source>
        <dbReference type="Pfam" id="PF07584"/>
    </source>
</evidence>
<feature type="transmembrane region" description="Helical" evidence="2">
    <location>
        <begin position="651"/>
        <end position="668"/>
    </location>
</feature>
<keyword evidence="2" id="KW-1133">Transmembrane helix</keyword>
<dbReference type="Gene3D" id="3.40.50.880">
    <property type="match status" value="1"/>
</dbReference>
<gene>
    <name evidence="5" type="ORF">SAMN05216241_101188</name>
</gene>
<protein>
    <submittedName>
        <fullName evidence="5">N-terminal double-transmembrane domain-containing protein</fullName>
    </submittedName>
</protein>
<name>A0A1G7LBU5_9PROT</name>
<feature type="transmembrane region" description="Helical" evidence="2">
    <location>
        <begin position="6"/>
        <end position="28"/>
    </location>
</feature>
<dbReference type="SUPFAM" id="SSF52317">
    <property type="entry name" value="Class I glutamine amidotransferase-like"/>
    <property type="match status" value="1"/>
</dbReference>
<keyword evidence="2 5" id="KW-0812">Transmembrane</keyword>
<evidence type="ECO:0000313" key="5">
    <source>
        <dbReference type="EMBL" id="SDF46774.1"/>
    </source>
</evidence>
<evidence type="ECO:0000256" key="1">
    <source>
        <dbReference type="SAM" id="MobiDB-lite"/>
    </source>
</evidence>
<organism evidence="5 6">
    <name type="scientific">Limimonas halophila</name>
    <dbReference type="NCBI Taxonomy" id="1082479"/>
    <lineage>
        <taxon>Bacteria</taxon>
        <taxon>Pseudomonadati</taxon>
        <taxon>Pseudomonadota</taxon>
        <taxon>Alphaproteobacteria</taxon>
        <taxon>Rhodospirillales</taxon>
        <taxon>Rhodovibrionaceae</taxon>
        <taxon>Limimonas</taxon>
    </lineage>
</organism>
<dbReference type="InterPro" id="IPR024163">
    <property type="entry name" value="Aerotolerance_reg_N"/>
</dbReference>
<dbReference type="EMBL" id="FNCE01000001">
    <property type="protein sequence ID" value="SDF46774.1"/>
    <property type="molecule type" value="Genomic_DNA"/>
</dbReference>
<dbReference type="NCBIfam" id="TIGR02226">
    <property type="entry name" value="two_anch"/>
    <property type="match status" value="1"/>
</dbReference>
<evidence type="ECO:0000256" key="2">
    <source>
        <dbReference type="SAM" id="Phobius"/>
    </source>
</evidence>
<dbReference type="InterPro" id="IPR025297">
    <property type="entry name" value="DUF4159"/>
</dbReference>
<dbReference type="STRING" id="1082479.SAMN05216241_101188"/>
<dbReference type="InterPro" id="IPR029062">
    <property type="entry name" value="Class_I_gatase-like"/>
</dbReference>
<dbReference type="PANTHER" id="PTHR37464:SF1">
    <property type="entry name" value="BLL2463 PROTEIN"/>
    <property type="match status" value="1"/>
</dbReference>
<dbReference type="InterPro" id="IPR011933">
    <property type="entry name" value="Double_TM_dom"/>
</dbReference>
<dbReference type="OrthoDB" id="9773014at2"/>
<reference evidence="5 6" key="1">
    <citation type="submission" date="2016-10" db="EMBL/GenBank/DDBJ databases">
        <authorList>
            <person name="de Groot N.N."/>
        </authorList>
    </citation>
    <scope>NUCLEOTIDE SEQUENCE [LARGE SCALE GENOMIC DNA]</scope>
    <source>
        <strain evidence="5 6">DSM 25584</strain>
    </source>
</reference>
<feature type="domain" description="Aerotolerance regulator N-terminal" evidence="3">
    <location>
        <begin position="7"/>
        <end position="81"/>
    </location>
</feature>
<dbReference type="Proteomes" id="UP000199415">
    <property type="component" value="Unassembled WGS sequence"/>
</dbReference>
<keyword evidence="2" id="KW-0472">Membrane</keyword>
<proteinExistence type="predicted"/>
<feature type="transmembrane region" description="Helical" evidence="2">
    <location>
        <begin position="620"/>
        <end position="642"/>
    </location>
</feature>
<feature type="transmembrane region" description="Helical" evidence="2">
    <location>
        <begin position="61"/>
        <end position="83"/>
    </location>
</feature>
<feature type="compositionally biased region" description="Pro residues" evidence="1">
    <location>
        <begin position="566"/>
        <end position="575"/>
    </location>
</feature>
<keyword evidence="6" id="KW-1185">Reference proteome</keyword>
<dbReference type="Pfam" id="PF07584">
    <property type="entry name" value="BatA"/>
    <property type="match status" value="1"/>
</dbReference>
<accession>A0A1G7LBU5</accession>
<feature type="domain" description="DUF4159" evidence="4">
    <location>
        <begin position="690"/>
        <end position="896"/>
    </location>
</feature>
<sequence>MWSLGAFAFANPWVLVALAVLPALWWLLRATPPAAQRVRFPAVRLLLGLTPREETAARTPWWLLALRLLIAALLITGLAGPVVHPAATIPGSGPLVMVVDDGWAAGATWTQTQRSMQAWLDRAARADKRVVLMTTAPDRPNGGPEPTRPLTVDAARERVNALTPQPWPRDLEAAAEAVDGMDVNGSAAAVWFNDGLAASGAEPLARRLQRLGRLTVVQPAARNTAQVVLPPDPATPELTVRLRRADAGPAQTRTVHAADAEGRVIGTATATFAEGEMATSAAFDMPLTLRNRVARVRIAEASHPGAVALLDGRWTRRRVGLAQTGEEGRPLLSPGYYLARAVSPFAEIARGPVGDLMDRELSVLMLPDRGRIPQARRGTLENWVRGGGVLVRFAGPRMAAALAEGQAMREAGSPLLPVALRRGGRALGGAMSWEEPARIGAFPDAGPLAGLPVPGEVRVHKQVLAQPGPELDARTWARLGDGTPLVTGARRGDGWVVLVHTTADASWSDLPLSGTYVRILRRLTQLGAGLGSTAERPLPPAQLLDGFGELVPAGGAARALPADPDASPPISPAHPPGLYGRGGERRAHNLGPRVAELTRLTELPRGVVVQGPDGRPETRIGPWLLAAALGLWLVDVLIALALRGLLRGRRMATAVVALAVVLPALALAPEVRAQTDGSEAFARKAALSTRLAYLETGVTSVDRTTRAGLAALSGVLTRRTSVEPADPMAADPASDPLEVFPMLYWAITPDQPALSARAAENLTRFLRSGGTLVIDLRAPGAGEAFGDGSPASRALQRLTAEVPIPPLQPVGADHVLTKTFYLLETFPGRTTGGEVWVEDTGRTGDEVASVIIGANDWAGAWAVDEQGNHLHAVAPGGARQREMAYRVGVNLVMYALTGTYKADQVHVPAILERLGQ</sequence>
<evidence type="ECO:0000259" key="4">
    <source>
        <dbReference type="Pfam" id="PF13709"/>
    </source>
</evidence>
<dbReference type="CDD" id="cd03143">
    <property type="entry name" value="A4_beta-galactosidase_middle_domain"/>
    <property type="match status" value="1"/>
</dbReference>
<dbReference type="RefSeq" id="WP_090018239.1">
    <property type="nucleotide sequence ID" value="NZ_FNCE01000001.1"/>
</dbReference>
<dbReference type="Gene3D" id="3.40.50.12140">
    <property type="entry name" value="Domain of unknown function DUF4159"/>
    <property type="match status" value="1"/>
</dbReference>